<organism evidence="1 2">
    <name type="scientific">Candidatus Andeanibacterium colombiense</name>
    <dbReference type="NCBI Taxonomy" id="3121345"/>
    <lineage>
        <taxon>Bacteria</taxon>
        <taxon>Pseudomonadati</taxon>
        <taxon>Pseudomonadota</taxon>
        <taxon>Alphaproteobacteria</taxon>
        <taxon>Sphingomonadales</taxon>
        <taxon>Sphingomonadaceae</taxon>
        <taxon>Candidatus Andeanibacterium</taxon>
    </lineage>
</organism>
<dbReference type="Proteomes" id="UP001218362">
    <property type="component" value="Chromosome"/>
</dbReference>
<name>A0AAJ5X627_9SPHN</name>
<evidence type="ECO:0000313" key="2">
    <source>
        <dbReference type="Proteomes" id="UP001218362"/>
    </source>
</evidence>
<accession>A0AAJ5X627</accession>
<gene>
    <name evidence="1" type="ORF">P0Y56_16840</name>
</gene>
<protein>
    <submittedName>
        <fullName evidence="1">Uncharacterized protein</fullName>
    </submittedName>
</protein>
<dbReference type="AlphaFoldDB" id="A0AAJ5X627"/>
<evidence type="ECO:0000313" key="1">
    <source>
        <dbReference type="EMBL" id="WEK46649.1"/>
    </source>
</evidence>
<reference evidence="1" key="1">
    <citation type="submission" date="2023-03" db="EMBL/GenBank/DDBJ databases">
        <title>Andean soil-derived lignocellulolytic bacterial consortium as a source of novel taxa and putative plastic-active enzymes.</title>
        <authorList>
            <person name="Diaz-Garcia L."/>
            <person name="Chuvochina M."/>
            <person name="Feuerriegel G."/>
            <person name="Bunk B."/>
            <person name="Sproer C."/>
            <person name="Streit W.R."/>
            <person name="Rodriguez L.M."/>
            <person name="Overmann J."/>
            <person name="Jimenez D.J."/>
        </authorList>
    </citation>
    <scope>NUCLEOTIDE SEQUENCE</scope>
    <source>
        <strain evidence="1">MAG 26</strain>
    </source>
</reference>
<dbReference type="KEGG" id="acob:P0Y56_16840"/>
<proteinExistence type="predicted"/>
<sequence length="121" mass="12953">MEVIHIYSDANGVSHVQRVPVVGLPKPLPATGVRANAIAVGVEDWHQAPQKLFTINTSGDIQGELGDGTKVPIGKGDLVYLEDLTGKGHITRLLTDVANLFILMPPEFDFLEWAGGTPQAV</sequence>
<dbReference type="EMBL" id="CP119316">
    <property type="protein sequence ID" value="WEK46649.1"/>
    <property type="molecule type" value="Genomic_DNA"/>
</dbReference>